<dbReference type="Gene3D" id="3.90.79.10">
    <property type="entry name" value="Nucleoside Triphosphate Pyrophosphohydrolase"/>
    <property type="match status" value="1"/>
</dbReference>
<dbReference type="GO" id="GO:0016818">
    <property type="term" value="F:hydrolase activity, acting on acid anhydrides, in phosphorus-containing anhydrides"/>
    <property type="evidence" value="ECO:0007669"/>
    <property type="project" value="InterPro"/>
</dbReference>
<evidence type="ECO:0000256" key="3">
    <source>
        <dbReference type="ARBA" id="ARBA00007275"/>
    </source>
</evidence>
<evidence type="ECO:0000259" key="11">
    <source>
        <dbReference type="PROSITE" id="PS51462"/>
    </source>
</evidence>
<accession>A0A7X3K7C0</accession>
<keyword evidence="9" id="KW-0460">Magnesium</keyword>
<keyword evidence="9" id="KW-0479">Metal-binding</keyword>
<evidence type="ECO:0000256" key="9">
    <source>
        <dbReference type="PIRSR" id="PIRSR604385-2"/>
    </source>
</evidence>
<dbReference type="PANTHER" id="PTHR11839">
    <property type="entry name" value="UDP/ADP-SUGAR PYROPHOSPHATASE"/>
    <property type="match status" value="1"/>
</dbReference>
<comment type="cofactor">
    <cofactor evidence="2 9">
        <name>Mg(2+)</name>
        <dbReference type="ChEBI" id="CHEBI:18420"/>
    </cofactor>
</comment>
<evidence type="ECO:0000256" key="6">
    <source>
        <dbReference type="ARBA" id="ARBA00022801"/>
    </source>
</evidence>
<comment type="catalytic activity">
    <reaction evidence="1">
        <text>GDP-alpha-D-mannose + H2O = alpha-D-mannose 1-phosphate + GMP + 2 H(+)</text>
        <dbReference type="Rhea" id="RHEA:27978"/>
        <dbReference type="ChEBI" id="CHEBI:15377"/>
        <dbReference type="ChEBI" id="CHEBI:15378"/>
        <dbReference type="ChEBI" id="CHEBI:57527"/>
        <dbReference type="ChEBI" id="CHEBI:58115"/>
        <dbReference type="ChEBI" id="CHEBI:58409"/>
    </reaction>
</comment>
<dbReference type="GO" id="GO:0019693">
    <property type="term" value="P:ribose phosphate metabolic process"/>
    <property type="evidence" value="ECO:0007669"/>
    <property type="project" value="TreeGrafter"/>
</dbReference>
<dbReference type="GO" id="GO:0046872">
    <property type="term" value="F:metal ion binding"/>
    <property type="evidence" value="ECO:0007669"/>
    <property type="project" value="UniProtKB-KW"/>
</dbReference>
<organism evidence="12 13">
    <name type="scientific">Massilia cellulosiltytica</name>
    <dbReference type="NCBI Taxonomy" id="2683234"/>
    <lineage>
        <taxon>Bacteria</taxon>
        <taxon>Pseudomonadati</taxon>
        <taxon>Pseudomonadota</taxon>
        <taxon>Betaproteobacteria</taxon>
        <taxon>Burkholderiales</taxon>
        <taxon>Oxalobacteraceae</taxon>
        <taxon>Telluria group</taxon>
        <taxon>Massilia</taxon>
    </lineage>
</organism>
<proteinExistence type="inferred from homology"/>
<feature type="binding site" evidence="9">
    <location>
        <position position="100"/>
    </location>
    <ligand>
        <name>Mg(2+)</name>
        <dbReference type="ChEBI" id="CHEBI:18420"/>
        <label>2</label>
    </ligand>
</feature>
<keyword evidence="13" id="KW-1185">Reference proteome</keyword>
<dbReference type="CDD" id="cd24157">
    <property type="entry name" value="NUDIX_GDPMK"/>
    <property type="match status" value="1"/>
</dbReference>
<dbReference type="NCBIfam" id="TIGR00052">
    <property type="entry name" value="nudix-type nucleoside diphosphatase, YffH/AdpP family"/>
    <property type="match status" value="1"/>
</dbReference>
<comment type="similarity">
    <text evidence="3">Belongs to the Nudix hydrolase family. NudK subfamily.</text>
</comment>
<evidence type="ECO:0000256" key="4">
    <source>
        <dbReference type="ARBA" id="ARBA00011738"/>
    </source>
</evidence>
<feature type="domain" description="Nudix hydrolase" evidence="11">
    <location>
        <begin position="44"/>
        <end position="182"/>
    </location>
</feature>
<dbReference type="Proteomes" id="UP000443353">
    <property type="component" value="Unassembled WGS sequence"/>
</dbReference>
<evidence type="ECO:0000256" key="5">
    <source>
        <dbReference type="ARBA" id="ARBA00016377"/>
    </source>
</evidence>
<dbReference type="InterPro" id="IPR015797">
    <property type="entry name" value="NUDIX_hydrolase-like_dom_sf"/>
</dbReference>
<dbReference type="EMBL" id="WSES01000003">
    <property type="protein sequence ID" value="MVW60317.1"/>
    <property type="molecule type" value="Genomic_DNA"/>
</dbReference>
<keyword evidence="6" id="KW-0378">Hydrolase</keyword>
<protein>
    <recommendedName>
        <fullName evidence="5">GDP-mannose pyrophosphatase</fullName>
    </recommendedName>
    <alternativeName>
        <fullName evidence="7">GDP-mannose hydrolase</fullName>
    </alternativeName>
    <alternativeName>
        <fullName evidence="8">GDPMK</fullName>
    </alternativeName>
</protein>
<dbReference type="GO" id="GO:0006753">
    <property type="term" value="P:nucleoside phosphate metabolic process"/>
    <property type="evidence" value="ECO:0007669"/>
    <property type="project" value="TreeGrafter"/>
</dbReference>
<evidence type="ECO:0000256" key="10">
    <source>
        <dbReference type="PIRSR" id="PIRSR604385-3"/>
    </source>
</evidence>
<feature type="short sequence motif" description="Nudix box" evidence="10">
    <location>
        <begin position="86"/>
        <end position="107"/>
    </location>
</feature>
<comment type="subunit">
    <text evidence="4">Homodimer.</text>
</comment>
<evidence type="ECO:0000256" key="1">
    <source>
        <dbReference type="ARBA" id="ARBA00000847"/>
    </source>
</evidence>
<dbReference type="SUPFAM" id="SSF55811">
    <property type="entry name" value="Nudix"/>
    <property type="match status" value="1"/>
</dbReference>
<feature type="binding site" evidence="9">
    <location>
        <position position="104"/>
    </location>
    <ligand>
        <name>Mg(2+)</name>
        <dbReference type="ChEBI" id="CHEBI:18420"/>
        <label>2</label>
    </ligand>
</feature>
<dbReference type="GO" id="GO:0005829">
    <property type="term" value="C:cytosol"/>
    <property type="evidence" value="ECO:0007669"/>
    <property type="project" value="TreeGrafter"/>
</dbReference>
<feature type="binding site" evidence="9">
    <location>
        <position position="85"/>
    </location>
    <ligand>
        <name>Mg(2+)</name>
        <dbReference type="ChEBI" id="CHEBI:18420"/>
        <label>1</label>
    </ligand>
</feature>
<dbReference type="PANTHER" id="PTHR11839:SF18">
    <property type="entry name" value="NUDIX HYDROLASE DOMAIN-CONTAINING PROTEIN"/>
    <property type="match status" value="1"/>
</dbReference>
<gene>
    <name evidence="12" type="ORF">GPY61_10280</name>
</gene>
<sequence>MTRDTVRIVREEILSDHYLPLKNVTYAQRRRDGELQVQSREVYDCADGAAVLLYNRAHRSVVLTRQFRLGARLAGHDGYLLEAAAGMLDGAAPAERAIAEAREETGYDIDHVQSALQLYVSPGSTTERIHLFVAEYDRARRCDAGGGNPDEGEDIEVVELEFDDALAMVETGDIVDAKTVLLLMYLERKVLGRHGEAS</sequence>
<evidence type="ECO:0000256" key="7">
    <source>
        <dbReference type="ARBA" id="ARBA00032162"/>
    </source>
</evidence>
<dbReference type="RefSeq" id="WP_056127453.1">
    <property type="nucleotide sequence ID" value="NZ_WSES01000003.1"/>
</dbReference>
<dbReference type="InterPro" id="IPR000086">
    <property type="entry name" value="NUDIX_hydrolase_dom"/>
</dbReference>
<dbReference type="Pfam" id="PF00293">
    <property type="entry name" value="NUDIX"/>
    <property type="match status" value="1"/>
</dbReference>
<dbReference type="InterPro" id="IPR004385">
    <property type="entry name" value="NDP_pyrophosphatase"/>
</dbReference>
<dbReference type="PROSITE" id="PS51462">
    <property type="entry name" value="NUDIX"/>
    <property type="match status" value="1"/>
</dbReference>
<comment type="caution">
    <text evidence="12">The sequence shown here is derived from an EMBL/GenBank/DDBJ whole genome shotgun (WGS) entry which is preliminary data.</text>
</comment>
<evidence type="ECO:0000256" key="8">
    <source>
        <dbReference type="ARBA" id="ARBA00032272"/>
    </source>
</evidence>
<evidence type="ECO:0000313" key="12">
    <source>
        <dbReference type="EMBL" id="MVW60317.1"/>
    </source>
</evidence>
<name>A0A7X3K7C0_9BURK</name>
<feature type="binding site" evidence="9">
    <location>
        <position position="153"/>
    </location>
    <ligand>
        <name>Mg(2+)</name>
        <dbReference type="ChEBI" id="CHEBI:18420"/>
        <label>1</label>
    </ligand>
</feature>
<evidence type="ECO:0000313" key="13">
    <source>
        <dbReference type="Proteomes" id="UP000443353"/>
    </source>
</evidence>
<dbReference type="AlphaFoldDB" id="A0A7X3K7C0"/>
<reference evidence="12 13" key="1">
    <citation type="submission" date="2019-12" db="EMBL/GenBank/DDBJ databases">
        <authorList>
            <person name="Li C."/>
            <person name="Zhao J."/>
        </authorList>
    </citation>
    <scope>NUCLEOTIDE SEQUENCE [LARGE SCALE GENOMIC DNA]</scope>
    <source>
        <strain evidence="12 13">NEAU-DD11</strain>
    </source>
</reference>
<evidence type="ECO:0000256" key="2">
    <source>
        <dbReference type="ARBA" id="ARBA00001946"/>
    </source>
</evidence>